<dbReference type="InParanoid" id="A0A1B7NEM4"/>
<dbReference type="AlphaFoldDB" id="A0A1B7NEM4"/>
<organism evidence="2 3">
    <name type="scientific">Rhizopogon vinicolor AM-OR11-026</name>
    <dbReference type="NCBI Taxonomy" id="1314800"/>
    <lineage>
        <taxon>Eukaryota</taxon>
        <taxon>Fungi</taxon>
        <taxon>Dikarya</taxon>
        <taxon>Basidiomycota</taxon>
        <taxon>Agaricomycotina</taxon>
        <taxon>Agaricomycetes</taxon>
        <taxon>Agaricomycetidae</taxon>
        <taxon>Boletales</taxon>
        <taxon>Suillineae</taxon>
        <taxon>Rhizopogonaceae</taxon>
        <taxon>Rhizopogon</taxon>
    </lineage>
</organism>
<accession>A0A1B7NEM4</accession>
<evidence type="ECO:0000256" key="1">
    <source>
        <dbReference type="SAM" id="MobiDB-lite"/>
    </source>
</evidence>
<dbReference type="STRING" id="1314800.A0A1B7NEM4"/>
<dbReference type="Proteomes" id="UP000092154">
    <property type="component" value="Unassembled WGS sequence"/>
</dbReference>
<proteinExistence type="predicted"/>
<dbReference type="OrthoDB" id="3214669at2759"/>
<feature type="compositionally biased region" description="Polar residues" evidence="1">
    <location>
        <begin position="15"/>
        <end position="26"/>
    </location>
</feature>
<sequence>MSAPPSSALPDPPATFQTPNGTNSASPKDLRDFLRSLRDKELHDDNPPISVQDRQPWLQLVTGLLEQVFGCFPYFKPSIQGTTNERIELTDISLEVLSCIGRRVDSLYVDEEILSKQVFVHLFGLCTSTESWLEVTDEGNSERLPPNTLYSKACDTLVVFLQNLSFSTGLGRDPDAVQTGVLHKILHETTDLCTAMISARLESYPLDVHWFSTPHFKITTEDCSIPVLTLYITRCMSFILNRSLVSRRHSRYYQAPVLFTSVCLNKHHRRFTR</sequence>
<evidence type="ECO:0000313" key="3">
    <source>
        <dbReference type="Proteomes" id="UP000092154"/>
    </source>
</evidence>
<gene>
    <name evidence="2" type="ORF">K503DRAFT_681540</name>
</gene>
<dbReference type="EMBL" id="KV448141">
    <property type="protein sequence ID" value="OAX43234.1"/>
    <property type="molecule type" value="Genomic_DNA"/>
</dbReference>
<evidence type="ECO:0000313" key="2">
    <source>
        <dbReference type="EMBL" id="OAX43234.1"/>
    </source>
</evidence>
<name>A0A1B7NEM4_9AGAM</name>
<keyword evidence="3" id="KW-1185">Reference proteome</keyword>
<reference evidence="2 3" key="1">
    <citation type="submission" date="2016-06" db="EMBL/GenBank/DDBJ databases">
        <title>Comparative genomics of the ectomycorrhizal sister species Rhizopogon vinicolor and Rhizopogon vesiculosus (Basidiomycota: Boletales) reveals a divergence of the mating type B locus.</title>
        <authorList>
            <consortium name="DOE Joint Genome Institute"/>
            <person name="Mujic A.B."/>
            <person name="Kuo A."/>
            <person name="Tritt A."/>
            <person name="Lipzen A."/>
            <person name="Chen C."/>
            <person name="Johnson J."/>
            <person name="Sharma A."/>
            <person name="Barry K."/>
            <person name="Grigoriev I.V."/>
            <person name="Spatafora J.W."/>
        </authorList>
    </citation>
    <scope>NUCLEOTIDE SEQUENCE [LARGE SCALE GENOMIC DNA]</scope>
    <source>
        <strain evidence="2 3">AM-OR11-026</strain>
    </source>
</reference>
<feature type="region of interest" description="Disordered" evidence="1">
    <location>
        <begin position="1"/>
        <end position="29"/>
    </location>
</feature>
<protein>
    <submittedName>
        <fullName evidence="2">Uncharacterized protein</fullName>
    </submittedName>
</protein>